<keyword evidence="1" id="KW-0472">Membrane</keyword>
<protein>
    <submittedName>
        <fullName evidence="2">Uncharacterized protein</fullName>
    </submittedName>
</protein>
<keyword evidence="1" id="KW-1133">Transmembrane helix</keyword>
<feature type="transmembrane region" description="Helical" evidence="1">
    <location>
        <begin position="403"/>
        <end position="420"/>
    </location>
</feature>
<feature type="transmembrane region" description="Helical" evidence="1">
    <location>
        <begin position="427"/>
        <end position="446"/>
    </location>
</feature>
<dbReference type="InterPro" id="IPR046671">
    <property type="entry name" value="DUF6541"/>
</dbReference>
<evidence type="ECO:0000313" key="3">
    <source>
        <dbReference type="Proteomes" id="UP000297318"/>
    </source>
</evidence>
<feature type="transmembrane region" description="Helical" evidence="1">
    <location>
        <begin position="226"/>
        <end position="245"/>
    </location>
</feature>
<feature type="transmembrane region" description="Helical" evidence="1">
    <location>
        <begin position="279"/>
        <end position="299"/>
    </location>
</feature>
<feature type="transmembrane region" description="Helical" evidence="1">
    <location>
        <begin position="199"/>
        <end position="219"/>
    </location>
</feature>
<feature type="transmembrane region" description="Helical" evidence="1">
    <location>
        <begin position="251"/>
        <end position="272"/>
    </location>
</feature>
<feature type="transmembrane region" description="Helical" evidence="1">
    <location>
        <begin position="466"/>
        <end position="485"/>
    </location>
</feature>
<gene>
    <name evidence="2" type="ORF">SERN_2678</name>
</gene>
<reference evidence="2 3" key="1">
    <citation type="submission" date="2018-11" db="EMBL/GenBank/DDBJ databases">
        <title>Complete genome sequencing of the Actinobacteria Serinibacter sp. K3-2.</title>
        <authorList>
            <person name="Rakitin A.L."/>
            <person name="Beletsky A.V."/>
            <person name="Mardanov A.V."/>
            <person name="Ravin N.V."/>
            <person name="Gromova A.S."/>
            <person name="Filippova S.N."/>
            <person name="Gal'Chenko V.F."/>
        </authorList>
    </citation>
    <scope>NUCLEOTIDE SEQUENCE [LARGE SCALE GENOMIC DNA]</scope>
    <source>
        <strain evidence="2 3">K3-2</strain>
    </source>
</reference>
<keyword evidence="3" id="KW-1185">Reference proteome</keyword>
<dbReference type="Pfam" id="PF20176">
    <property type="entry name" value="DUF6541"/>
    <property type="match status" value="1"/>
</dbReference>
<feature type="transmembrane region" description="Helical" evidence="1">
    <location>
        <begin position="60"/>
        <end position="81"/>
    </location>
</feature>
<feature type="transmembrane region" description="Helical" evidence="1">
    <location>
        <begin position="6"/>
        <end position="26"/>
    </location>
</feature>
<accession>A0A4Z1E2Q0</accession>
<sequence>MGLLPTVVVATAILILPGLAMTRAAGVRGHWSLVWAPAASVGLVATSAVIASVAGIPWGVLPPVGLTVLVAGAVLGIRVLLRSRGLIAAPSPSATVTSWRGSLRRDAPVLAGVLLAALLLSWRLAEGIGSPEAFSQTYDNNFHLNAVQWIADTGDASSLTIGTMTSAGGPASFYPAAWHGVVSLTQSITSASVPASANAVTIAIGAVAWPLGLLALAGVLVEIRRWAVVAAAACLAGFATFPYLLVDFGVLYPNFLGYALVPATLSVAAVLVRAAVPQVPAAGSAALLLVPVALGAGLAHPSAAMMVAALAIPLIVVVVVRCVSAGLGGRARSGSDSPRISPTPVRRIAAWGTAVGVTAIAVVGYPILWQAINPGFDPRFWKPYQTAAQAIGEAVMATGMQRPVAVVLAVLAVAGAAVIVRRRAVTVWFLGSVAVVGLLWIIVSGMQPNWLRDTITSVWYNDSNRIASALPLVTGALVVAGVLWLADVLRSLTLDRWGVVVSYAVSAVVLGLVVAGTQGSAVGVAVASMRERYAVQPDSVFVTSDELALIEELPEVVPDGSRIAVNPFTGGSLAYAISDVPTTAPHTMTTFTQDMRLINDGLQTAEPGSEVCAAVEREGVTHVLDFGRVEIHGGDNGFHGLTDVSDSDVLTLVDQVGDAKLWGVTGC</sequence>
<feature type="transmembrane region" description="Helical" evidence="1">
    <location>
        <begin position="107"/>
        <end position="125"/>
    </location>
</feature>
<comment type="caution">
    <text evidence="2">The sequence shown here is derived from an EMBL/GenBank/DDBJ whole genome shotgun (WGS) entry which is preliminary data.</text>
</comment>
<feature type="transmembrane region" description="Helical" evidence="1">
    <location>
        <begin position="497"/>
        <end position="516"/>
    </location>
</feature>
<organism evidence="2 3">
    <name type="scientific">Serinibacter arcticus</name>
    <dbReference type="NCBI Taxonomy" id="1655435"/>
    <lineage>
        <taxon>Bacteria</taxon>
        <taxon>Bacillati</taxon>
        <taxon>Actinomycetota</taxon>
        <taxon>Actinomycetes</taxon>
        <taxon>Micrococcales</taxon>
        <taxon>Beutenbergiaceae</taxon>
        <taxon>Serinibacter</taxon>
    </lineage>
</organism>
<evidence type="ECO:0000256" key="1">
    <source>
        <dbReference type="SAM" id="Phobius"/>
    </source>
</evidence>
<dbReference type="Proteomes" id="UP000297318">
    <property type="component" value="Unassembled WGS sequence"/>
</dbReference>
<name>A0A4Z1E2Q0_9MICO</name>
<dbReference type="AlphaFoldDB" id="A0A4Z1E2Q0"/>
<feature type="transmembrane region" description="Helical" evidence="1">
    <location>
        <begin position="33"/>
        <end position="54"/>
    </location>
</feature>
<dbReference type="EMBL" id="RHPJ01000004">
    <property type="protein sequence ID" value="TGO04087.1"/>
    <property type="molecule type" value="Genomic_DNA"/>
</dbReference>
<keyword evidence="1" id="KW-0812">Transmembrane</keyword>
<feature type="transmembrane region" description="Helical" evidence="1">
    <location>
        <begin position="305"/>
        <end position="327"/>
    </location>
</feature>
<evidence type="ECO:0000313" key="2">
    <source>
        <dbReference type="EMBL" id="TGO04087.1"/>
    </source>
</evidence>
<feature type="transmembrane region" description="Helical" evidence="1">
    <location>
        <begin position="348"/>
        <end position="372"/>
    </location>
</feature>
<proteinExistence type="predicted"/>